<evidence type="ECO:0000256" key="1">
    <source>
        <dbReference type="ARBA" id="ARBA00023125"/>
    </source>
</evidence>
<dbReference type="HOGENOM" id="CLU_124760_0_0_1"/>
<keyword evidence="5" id="KW-1185">Reference proteome</keyword>
<protein>
    <recommendedName>
        <fullName evidence="3">HTH CENPB-type domain-containing protein</fullName>
    </recommendedName>
</protein>
<dbReference type="InterPro" id="IPR006600">
    <property type="entry name" value="HTH_CenpB_DNA-bd_dom"/>
</dbReference>
<accession>H3A5N1</accession>
<dbReference type="Pfam" id="PF04218">
    <property type="entry name" value="CENP-B_N"/>
    <property type="match status" value="1"/>
</dbReference>
<dbReference type="OMA" id="KRERICY"/>
<dbReference type="GO" id="GO:0005634">
    <property type="term" value="C:nucleus"/>
    <property type="evidence" value="ECO:0007669"/>
    <property type="project" value="TreeGrafter"/>
</dbReference>
<dbReference type="Ensembl" id="ENSLACT00000004996.1">
    <property type="protein sequence ID" value="ENSLACP00000004952.1"/>
    <property type="gene ID" value="ENSLACG00000004403.1"/>
</dbReference>
<organism evidence="4 5">
    <name type="scientific">Latimeria chalumnae</name>
    <name type="common">Coelacanth</name>
    <dbReference type="NCBI Taxonomy" id="7897"/>
    <lineage>
        <taxon>Eukaryota</taxon>
        <taxon>Metazoa</taxon>
        <taxon>Chordata</taxon>
        <taxon>Craniata</taxon>
        <taxon>Vertebrata</taxon>
        <taxon>Euteleostomi</taxon>
        <taxon>Coelacanthiformes</taxon>
        <taxon>Coelacanthidae</taxon>
        <taxon>Latimeria</taxon>
    </lineage>
</organism>
<dbReference type="Gene3D" id="1.10.10.60">
    <property type="entry name" value="Homeodomain-like"/>
    <property type="match status" value="2"/>
</dbReference>
<name>H3A5N1_LATCH</name>
<dbReference type="PANTHER" id="PTHR19303:SF16">
    <property type="entry name" value="JERKY PROTEIN HOMOLOG-LIKE"/>
    <property type="match status" value="1"/>
</dbReference>
<evidence type="ECO:0000313" key="4">
    <source>
        <dbReference type="Ensembl" id="ENSLACP00000004952.1"/>
    </source>
</evidence>
<dbReference type="InterPro" id="IPR007889">
    <property type="entry name" value="HTH_Psq"/>
</dbReference>
<dbReference type="Pfam" id="PF03221">
    <property type="entry name" value="HTH_Tnp_Tc5"/>
    <property type="match status" value="1"/>
</dbReference>
<dbReference type="PROSITE" id="PS51253">
    <property type="entry name" value="HTH_CENPB"/>
    <property type="match status" value="1"/>
</dbReference>
<evidence type="ECO:0000259" key="3">
    <source>
        <dbReference type="PROSITE" id="PS51253"/>
    </source>
</evidence>
<dbReference type="InterPro" id="IPR009057">
    <property type="entry name" value="Homeodomain-like_sf"/>
</dbReference>
<reference evidence="5" key="1">
    <citation type="submission" date="2011-08" db="EMBL/GenBank/DDBJ databases">
        <title>The draft genome of Latimeria chalumnae.</title>
        <authorList>
            <person name="Di Palma F."/>
            <person name="Alfoldi J."/>
            <person name="Johnson J."/>
            <person name="Berlin A."/>
            <person name="Gnerre S."/>
            <person name="Jaffe D."/>
            <person name="MacCallum I."/>
            <person name="Young S."/>
            <person name="Walker B.J."/>
            <person name="Lander E."/>
            <person name="Lindblad-Toh K."/>
        </authorList>
    </citation>
    <scope>NUCLEOTIDE SEQUENCE [LARGE SCALE GENOMIC DNA]</scope>
    <source>
        <strain evidence="5">Wild caught</strain>
    </source>
</reference>
<dbReference type="PANTHER" id="PTHR19303">
    <property type="entry name" value="TRANSPOSON"/>
    <property type="match status" value="1"/>
</dbReference>
<dbReference type="SUPFAM" id="SSF46689">
    <property type="entry name" value="Homeodomain-like"/>
    <property type="match status" value="2"/>
</dbReference>
<dbReference type="SMART" id="SM00674">
    <property type="entry name" value="CENPB"/>
    <property type="match status" value="1"/>
</dbReference>
<keyword evidence="2" id="KW-0539">Nucleus</keyword>
<dbReference type="EMBL" id="AFYH01032552">
    <property type="status" value="NOT_ANNOTATED_CDS"/>
    <property type="molecule type" value="Genomic_DNA"/>
</dbReference>
<sequence>KRKRSVLDLKQKLQILEDLERGEKVIDVAQRYKIGNSTVSIHKAGDKLWNFAAAMGSSVRVEERKTMHVSRDEALDKAVYMWFVQNRIRGTPIPGPILKEKAKHFHRDLNGEEAGFTASDGWLNRLKHRHSIRQLSITGEIMSTCNESIVPFHSQLMEIMETGSHRHSEIFHAWITPKFMKLVTNRL</sequence>
<keyword evidence="1" id="KW-0238">DNA-binding</keyword>
<dbReference type="Proteomes" id="UP000008672">
    <property type="component" value="Unassembled WGS sequence"/>
</dbReference>
<dbReference type="AlphaFoldDB" id="H3A5N1"/>
<feature type="domain" description="HTH CENPB-type" evidence="3">
    <location>
        <begin position="63"/>
        <end position="136"/>
    </location>
</feature>
<dbReference type="GeneTree" id="ENSGT00940000161513"/>
<dbReference type="InterPro" id="IPR050863">
    <property type="entry name" value="CenT-Element_Derived"/>
</dbReference>
<evidence type="ECO:0000256" key="2">
    <source>
        <dbReference type="ARBA" id="ARBA00023242"/>
    </source>
</evidence>
<dbReference type="GO" id="GO:0003677">
    <property type="term" value="F:DNA binding"/>
    <property type="evidence" value="ECO:0007669"/>
    <property type="project" value="UniProtKB-KW"/>
</dbReference>
<reference evidence="4" key="2">
    <citation type="submission" date="2025-08" db="UniProtKB">
        <authorList>
            <consortium name="Ensembl"/>
        </authorList>
    </citation>
    <scope>IDENTIFICATION</scope>
</reference>
<dbReference type="InParanoid" id="H3A5N1"/>
<dbReference type="eggNOG" id="KOG3105">
    <property type="taxonomic scope" value="Eukaryota"/>
</dbReference>
<proteinExistence type="predicted"/>
<evidence type="ECO:0000313" key="5">
    <source>
        <dbReference type="Proteomes" id="UP000008672"/>
    </source>
</evidence>
<reference evidence="4" key="3">
    <citation type="submission" date="2025-09" db="UniProtKB">
        <authorList>
            <consortium name="Ensembl"/>
        </authorList>
    </citation>
    <scope>IDENTIFICATION</scope>
</reference>